<dbReference type="PANTHER" id="PTHR48104:SF30">
    <property type="entry name" value="METACASPASE-1"/>
    <property type="match status" value="1"/>
</dbReference>
<feature type="domain" description="Peptidase C14 caspase" evidence="2">
    <location>
        <begin position="5"/>
        <end position="242"/>
    </location>
</feature>
<dbReference type="Pfam" id="PF00656">
    <property type="entry name" value="Peptidase_C14"/>
    <property type="match status" value="1"/>
</dbReference>
<dbReference type="InParanoid" id="A0A2H3EA28"/>
<accession>A0A2H3EA28</accession>
<dbReference type="Proteomes" id="UP000217790">
    <property type="component" value="Unassembled WGS sequence"/>
</dbReference>
<dbReference type="EMBL" id="KZ293644">
    <property type="protein sequence ID" value="PBL04276.1"/>
    <property type="molecule type" value="Genomic_DNA"/>
</dbReference>
<dbReference type="AlphaFoldDB" id="A0A2H3EA28"/>
<proteinExistence type="inferred from homology"/>
<organism evidence="3 4">
    <name type="scientific">Armillaria gallica</name>
    <name type="common">Bulbous honey fungus</name>
    <name type="synonym">Armillaria bulbosa</name>
    <dbReference type="NCBI Taxonomy" id="47427"/>
    <lineage>
        <taxon>Eukaryota</taxon>
        <taxon>Fungi</taxon>
        <taxon>Dikarya</taxon>
        <taxon>Basidiomycota</taxon>
        <taxon>Agaricomycotina</taxon>
        <taxon>Agaricomycetes</taxon>
        <taxon>Agaricomycetidae</taxon>
        <taxon>Agaricales</taxon>
        <taxon>Marasmiineae</taxon>
        <taxon>Physalacriaceae</taxon>
        <taxon>Armillaria</taxon>
    </lineage>
</organism>
<dbReference type="PANTHER" id="PTHR48104">
    <property type="entry name" value="METACASPASE-4"/>
    <property type="match status" value="1"/>
</dbReference>
<comment type="similarity">
    <text evidence="1">Belongs to the peptidase C14B family.</text>
</comment>
<dbReference type="Gene3D" id="3.40.50.1460">
    <property type="match status" value="1"/>
</dbReference>
<keyword evidence="4" id="KW-1185">Reference proteome</keyword>
<gene>
    <name evidence="3" type="ORF">ARMGADRAFT_47942</name>
</gene>
<name>A0A2H3EA28_ARMGA</name>
<dbReference type="GO" id="GO:0006508">
    <property type="term" value="P:proteolysis"/>
    <property type="evidence" value="ECO:0007669"/>
    <property type="project" value="InterPro"/>
</dbReference>
<dbReference type="OrthoDB" id="10255174at2759"/>
<dbReference type="InterPro" id="IPR050452">
    <property type="entry name" value="Metacaspase"/>
</dbReference>
<evidence type="ECO:0000256" key="1">
    <source>
        <dbReference type="ARBA" id="ARBA00009005"/>
    </source>
</evidence>
<sequence length="276" mass="30763">MHPIRSKVVSDVRLMEKYLTEDLGVPPNRIQLLLGSREHTFPGDPMNPSRANVIDALLSIIDNPEILYGDNIVIFYSGHGSSYPFEREGDALKYIEALCPIDRDTIGDDGKSVPDISDREFNTILKQISRAKGQRITVILDCCHSGSVSGGAGARMVCRTTHTTLEDMLLAGEKILGGYPGYRSILSKDWYPDMDSYVVLEACKDYQLAKPKMVEGKDGGEGYIGIFTDSLVRALRSSNCTRETTYAGLVHFLDKTPHQTPVVDGKRRDARLWYQE</sequence>
<evidence type="ECO:0000313" key="3">
    <source>
        <dbReference type="EMBL" id="PBL04276.1"/>
    </source>
</evidence>
<evidence type="ECO:0000313" key="4">
    <source>
        <dbReference type="Proteomes" id="UP000217790"/>
    </source>
</evidence>
<dbReference type="GO" id="GO:0005737">
    <property type="term" value="C:cytoplasm"/>
    <property type="evidence" value="ECO:0007669"/>
    <property type="project" value="TreeGrafter"/>
</dbReference>
<protein>
    <recommendedName>
        <fullName evidence="2">Peptidase C14 caspase domain-containing protein</fullName>
    </recommendedName>
</protein>
<dbReference type="InterPro" id="IPR011600">
    <property type="entry name" value="Pept_C14_caspase"/>
</dbReference>
<reference evidence="4" key="1">
    <citation type="journal article" date="2017" name="Nat. Ecol. Evol.">
        <title>Genome expansion and lineage-specific genetic innovations in the forest pathogenic fungi Armillaria.</title>
        <authorList>
            <person name="Sipos G."/>
            <person name="Prasanna A.N."/>
            <person name="Walter M.C."/>
            <person name="O'Connor E."/>
            <person name="Balint B."/>
            <person name="Krizsan K."/>
            <person name="Kiss B."/>
            <person name="Hess J."/>
            <person name="Varga T."/>
            <person name="Slot J."/>
            <person name="Riley R."/>
            <person name="Boka B."/>
            <person name="Rigling D."/>
            <person name="Barry K."/>
            <person name="Lee J."/>
            <person name="Mihaltcheva S."/>
            <person name="LaButti K."/>
            <person name="Lipzen A."/>
            <person name="Waldron R."/>
            <person name="Moloney N.M."/>
            <person name="Sperisen C."/>
            <person name="Kredics L."/>
            <person name="Vagvoelgyi C."/>
            <person name="Patrignani A."/>
            <person name="Fitzpatrick D."/>
            <person name="Nagy I."/>
            <person name="Doyle S."/>
            <person name="Anderson J.B."/>
            <person name="Grigoriev I.V."/>
            <person name="Gueldener U."/>
            <person name="Muensterkoetter M."/>
            <person name="Nagy L.G."/>
        </authorList>
    </citation>
    <scope>NUCLEOTIDE SEQUENCE [LARGE SCALE GENOMIC DNA]</scope>
    <source>
        <strain evidence="4">Ar21-2</strain>
    </source>
</reference>
<evidence type="ECO:0000259" key="2">
    <source>
        <dbReference type="Pfam" id="PF00656"/>
    </source>
</evidence>
<dbReference type="GO" id="GO:0004197">
    <property type="term" value="F:cysteine-type endopeptidase activity"/>
    <property type="evidence" value="ECO:0007669"/>
    <property type="project" value="InterPro"/>
</dbReference>